<dbReference type="InterPro" id="IPR015421">
    <property type="entry name" value="PyrdxlP-dep_Trfase_major"/>
</dbReference>
<dbReference type="STRING" id="290052.ASU35_11535"/>
<dbReference type="InterPro" id="IPR015424">
    <property type="entry name" value="PyrdxlP-dep_Trfase"/>
</dbReference>
<evidence type="ECO:0000313" key="2">
    <source>
        <dbReference type="Proteomes" id="UP000054874"/>
    </source>
</evidence>
<dbReference type="RefSeq" id="WP_058352960.1">
    <property type="nucleotide sequence ID" value="NZ_CABMMD010000160.1"/>
</dbReference>
<dbReference type="SUPFAM" id="SSF53383">
    <property type="entry name" value="PLP-dependent transferases"/>
    <property type="match status" value="1"/>
</dbReference>
<dbReference type="OrthoDB" id="8955051at2"/>
<gene>
    <name evidence="1" type="ORF">ASU35_11535</name>
</gene>
<proteinExistence type="predicted"/>
<reference evidence="1 2" key="1">
    <citation type="submission" date="2015-11" db="EMBL/GenBank/DDBJ databases">
        <title>Butyribacter intestini gen. nov., sp. nov., a butyric acid-producing bacterium of the family Lachnospiraceae isolated from the human faeces.</title>
        <authorList>
            <person name="Zou Y."/>
            <person name="Xue W."/>
            <person name="Luo G."/>
            <person name="Lv M."/>
        </authorList>
    </citation>
    <scope>NUCLEOTIDE SEQUENCE [LARGE SCALE GENOMIC DNA]</scope>
    <source>
        <strain evidence="1 2">ACET-33324</strain>
    </source>
</reference>
<dbReference type="Gene3D" id="3.40.640.10">
    <property type="entry name" value="Type I PLP-dependent aspartate aminotransferase-like (Major domain)"/>
    <property type="match status" value="1"/>
</dbReference>
<dbReference type="EMBL" id="LNAM01000160">
    <property type="protein sequence ID" value="KSV58810.1"/>
    <property type="molecule type" value="Genomic_DNA"/>
</dbReference>
<name>A0A0V8QEB9_9FIRM</name>
<keyword evidence="2" id="KW-1185">Reference proteome</keyword>
<accession>A0A0V8QEB9</accession>
<protein>
    <recommendedName>
        <fullName evidence="3">DegT/DnrJ/EryC1/StrS aminotransferase</fullName>
    </recommendedName>
</protein>
<dbReference type="Proteomes" id="UP000054874">
    <property type="component" value="Unassembled WGS sequence"/>
</dbReference>
<comment type="caution">
    <text evidence="1">The sequence shown here is derived from an EMBL/GenBank/DDBJ whole genome shotgun (WGS) entry which is preliminary data.</text>
</comment>
<evidence type="ECO:0008006" key="3">
    <source>
        <dbReference type="Google" id="ProtNLM"/>
    </source>
</evidence>
<evidence type="ECO:0000313" key="1">
    <source>
        <dbReference type="EMBL" id="KSV58810.1"/>
    </source>
</evidence>
<organism evidence="1 2">
    <name type="scientific">Acetivibrio ethanolgignens</name>
    <dbReference type="NCBI Taxonomy" id="290052"/>
    <lineage>
        <taxon>Bacteria</taxon>
        <taxon>Bacillati</taxon>
        <taxon>Bacillota</taxon>
        <taxon>Clostridia</taxon>
        <taxon>Eubacteriales</taxon>
        <taxon>Oscillospiraceae</taxon>
        <taxon>Acetivibrio</taxon>
    </lineage>
</organism>
<dbReference type="AlphaFoldDB" id="A0A0V8QEB9"/>
<sequence length="333" mass="39823">MLAQQSKEYGGCLPLEKICFNQNPFYNYPHITFNSGCSAILGAVRNYGADSVWLPYYLCPSVKEFLKDHGVIVREYFLTKDYMPEVSNIEKSEMILWVNWYGCMKKESINTIRKKYGKQLIFDNTQALFYDPDVANYSCYYVYSCRKFLGVPEGAYLVQKEIRGIEEQRGFFEADWRYLCEALDQGSNSQYSHYKENEKKIEEHFCDMSYLTKEYLKAVPWEQIKEKRKNNFDFLHQKLSHKNGLKVDFTSQSAFMYPFMIEKEGLREHLIENKIYVPMWWKHLLRLEDISKVEYHWAQYIVPVPIDQRYKETDMQKIAEVILRFLERKDVEN</sequence>